<sequence length="141" mass="17196">MTIKQKYAMLFFWGMFFVLLFVLLFNIFVVKMNFIRKFKFQTELLNSKIQLYNNFDINFKQLENIIKNDSKDFLYTFSNEKYFSMYMEVHKFEEFMHKLLNSKSIPIEVLNVDVKTDFPIIFKKDAKLDVYFHMKVGDIIE</sequence>
<accession>A0ABN4UZQ0</accession>
<dbReference type="EMBL" id="CP007389">
    <property type="protein sequence ID" value="APT74949.1"/>
    <property type="molecule type" value="Genomic_DNA"/>
</dbReference>
<keyword evidence="1" id="KW-1133">Transmembrane helix</keyword>
<feature type="transmembrane region" description="Helical" evidence="1">
    <location>
        <begin position="6"/>
        <end position="29"/>
    </location>
</feature>
<proteinExistence type="predicted"/>
<reference evidence="2 3" key="1">
    <citation type="submission" date="2014-02" db="EMBL/GenBank/DDBJ databases">
        <title>Diversity of Thermotogales isolates from hydrothermal vents.</title>
        <authorList>
            <person name="Haverkamp T.H.A."/>
            <person name="Lossouarn J."/>
            <person name="Geslin C."/>
            <person name="Nesbo C.L."/>
        </authorList>
    </citation>
    <scope>NUCLEOTIDE SEQUENCE [LARGE SCALE GENOMIC DNA]</scope>
    <source>
        <strain evidence="2 3">431</strain>
    </source>
</reference>
<evidence type="ECO:0000313" key="3">
    <source>
        <dbReference type="Proteomes" id="UP000185490"/>
    </source>
</evidence>
<name>A0ABN4UZQ0_9BACT</name>
<evidence type="ECO:0008006" key="4">
    <source>
        <dbReference type="Google" id="ProtNLM"/>
    </source>
</evidence>
<dbReference type="Proteomes" id="UP000185490">
    <property type="component" value="Chromosome"/>
</dbReference>
<organism evidence="2 3">
    <name type="scientific">Thermosipho melanesiensis</name>
    <dbReference type="NCBI Taxonomy" id="46541"/>
    <lineage>
        <taxon>Bacteria</taxon>
        <taxon>Thermotogati</taxon>
        <taxon>Thermotogota</taxon>
        <taxon>Thermotogae</taxon>
        <taxon>Thermotogales</taxon>
        <taxon>Fervidobacteriaceae</taxon>
        <taxon>Thermosipho</taxon>
    </lineage>
</organism>
<evidence type="ECO:0000313" key="2">
    <source>
        <dbReference type="EMBL" id="APT74949.1"/>
    </source>
</evidence>
<evidence type="ECO:0000256" key="1">
    <source>
        <dbReference type="SAM" id="Phobius"/>
    </source>
</evidence>
<gene>
    <name evidence="2" type="ORF">BW47_09195</name>
</gene>
<keyword evidence="1" id="KW-0472">Membrane</keyword>
<dbReference type="RefSeq" id="WP_012057943.1">
    <property type="nucleotide sequence ID" value="NZ_CP007389.1"/>
</dbReference>
<keyword evidence="1" id="KW-0812">Transmembrane</keyword>
<keyword evidence="3" id="KW-1185">Reference proteome</keyword>
<protein>
    <recommendedName>
        <fullName evidence="4">Sensor histidine kinase</fullName>
    </recommendedName>
</protein>